<evidence type="ECO:0000313" key="3">
    <source>
        <dbReference type="EMBL" id="SUO97664.1"/>
    </source>
</evidence>
<evidence type="ECO:0008006" key="5">
    <source>
        <dbReference type="Google" id="ProtNLM"/>
    </source>
</evidence>
<keyword evidence="4" id="KW-1185">Reference proteome</keyword>
<feature type="chain" id="PRO_5016699059" description="PA14 domain" evidence="2">
    <location>
        <begin position="20"/>
        <end position="557"/>
    </location>
</feature>
<organism evidence="3 4">
    <name type="scientific">Suttonella ornithocola</name>
    <dbReference type="NCBI Taxonomy" id="279832"/>
    <lineage>
        <taxon>Bacteria</taxon>
        <taxon>Pseudomonadati</taxon>
        <taxon>Pseudomonadota</taxon>
        <taxon>Gammaproteobacteria</taxon>
        <taxon>Cardiobacteriales</taxon>
        <taxon>Cardiobacteriaceae</taxon>
        <taxon>Suttonella</taxon>
    </lineage>
</organism>
<sequence length="557" mass="62598">MKMYRAVLLGMVFLLSACASPEEKARQAYNEALLLWQQGDKVNAIKALDALIIDYKSTQVATEAITERQILLGQYAKHFARKDNDRRNQDFFAKTVWDKVQAYQKTHRIWPTHLGELALDKNLDNPKDKQKLSELLSLCEYQVGEFAVGVYVDCSGANAPYVEYYMNTGRLGGLYQDDDDSNNDTSGYRQQQHKTQKPAVAKLEDFAPVKSAWGATLNPSGNVPEQGFNAYYLNVNHPREPLYQEVVENISISFVYNPSERMGNNRGMPVEIAKKLNVESEDFVAYWVGDIALTEGDYQINYDVSQAQFRAYLNGRLIVDETKSQPSIIHLPAGKYRLEVEYINHWHTVGFSLNLTPAIQLLDNDVLYQRLKSFSLPDNTKVYLVGVYEAENFHRTVTVNTAKLAQPFVLMLSSYHAVHWQIEGQTPSAVVYNNANQSSTISGALPPADKRLPVNTMQSGYSVVKQKMDCHCVAGKVICESSSGSLGNIVMTMKSRTAWQVGDIVGAYSGAGFILDPDGITQERLATDEKILQAQREYQAKCKAKQKPNFDTLMQSQ</sequence>
<gene>
    <name evidence="3" type="ORF">NCTC13337_02554</name>
</gene>
<evidence type="ECO:0000313" key="4">
    <source>
        <dbReference type="Proteomes" id="UP000254601"/>
    </source>
</evidence>
<name>A0A380MZK6_9GAMM</name>
<keyword evidence="2" id="KW-0732">Signal</keyword>
<dbReference type="AlphaFoldDB" id="A0A380MZK6"/>
<dbReference type="Proteomes" id="UP000254601">
    <property type="component" value="Unassembled WGS sequence"/>
</dbReference>
<accession>A0A380MZK6</accession>
<dbReference type="EMBL" id="UHIC01000001">
    <property type="protein sequence ID" value="SUO97664.1"/>
    <property type="molecule type" value="Genomic_DNA"/>
</dbReference>
<dbReference type="PROSITE" id="PS51257">
    <property type="entry name" value="PROKAR_LIPOPROTEIN"/>
    <property type="match status" value="1"/>
</dbReference>
<evidence type="ECO:0000256" key="2">
    <source>
        <dbReference type="SAM" id="SignalP"/>
    </source>
</evidence>
<protein>
    <recommendedName>
        <fullName evidence="5">PA14 domain</fullName>
    </recommendedName>
</protein>
<proteinExistence type="predicted"/>
<feature type="signal peptide" evidence="2">
    <location>
        <begin position="1"/>
        <end position="19"/>
    </location>
</feature>
<reference evidence="3 4" key="1">
    <citation type="submission" date="2018-06" db="EMBL/GenBank/DDBJ databases">
        <authorList>
            <consortium name="Pathogen Informatics"/>
            <person name="Doyle S."/>
        </authorList>
    </citation>
    <scope>NUCLEOTIDE SEQUENCE [LARGE SCALE GENOMIC DNA]</scope>
    <source>
        <strain evidence="3 4">NCTC13337</strain>
    </source>
</reference>
<evidence type="ECO:0000256" key="1">
    <source>
        <dbReference type="SAM" id="MobiDB-lite"/>
    </source>
</evidence>
<feature type="region of interest" description="Disordered" evidence="1">
    <location>
        <begin position="175"/>
        <end position="198"/>
    </location>
</feature>